<sequence length="213" mass="23546">EISTNRPECIIDGKLKLRVAFDGAYDMFSRAVQIAYTTLRETRPGREALKLAPVTKILLNRHHLSPPVLRIGKCSSIEVIGSTVGQEKNGLPRNAYRTPFHEIDISAISVGVDENGNAAADIEIGIRTLVGDVRLNQVRIDLLGTYTVESVTGKHGFVVSSGGSRYSFQVVGGPVDAILREGERLSFDISLCSNWNFFGDYRSRLRVARQQRE</sequence>
<proteinExistence type="predicted"/>
<protein>
    <submittedName>
        <fullName evidence="1">Uncharacterized protein</fullName>
    </submittedName>
</protein>
<feature type="non-terminal residue" evidence="1">
    <location>
        <position position="1"/>
    </location>
</feature>
<dbReference type="EMBL" id="QZKI01000020">
    <property type="protein sequence ID" value="RJP74084.1"/>
    <property type="molecule type" value="Genomic_DNA"/>
</dbReference>
<comment type="caution">
    <text evidence="1">The sequence shown here is derived from an EMBL/GenBank/DDBJ whole genome shotgun (WGS) entry which is preliminary data.</text>
</comment>
<reference evidence="1 2" key="1">
    <citation type="journal article" date="2017" name="ISME J.">
        <title>Energy and carbon metabolisms in a deep terrestrial subsurface fluid microbial community.</title>
        <authorList>
            <person name="Momper L."/>
            <person name="Jungbluth S.P."/>
            <person name="Lee M.D."/>
            <person name="Amend J.P."/>
        </authorList>
    </citation>
    <scope>NUCLEOTIDE SEQUENCE [LARGE SCALE GENOMIC DNA]</scope>
    <source>
        <strain evidence="1">SURF_17</strain>
    </source>
</reference>
<gene>
    <name evidence="1" type="ORF">C4532_03125</name>
</gene>
<name>A0A419F6H3_9BACT</name>
<dbReference type="Proteomes" id="UP000285961">
    <property type="component" value="Unassembled WGS sequence"/>
</dbReference>
<evidence type="ECO:0000313" key="1">
    <source>
        <dbReference type="EMBL" id="RJP74084.1"/>
    </source>
</evidence>
<organism evidence="1 2">
    <name type="scientific">Candidatus Abyssobacteria bacterium SURF_17</name>
    <dbReference type="NCBI Taxonomy" id="2093361"/>
    <lineage>
        <taxon>Bacteria</taxon>
        <taxon>Pseudomonadati</taxon>
        <taxon>Candidatus Hydrogenedentota</taxon>
        <taxon>Candidatus Abyssobacteria</taxon>
    </lineage>
</organism>
<evidence type="ECO:0000313" key="2">
    <source>
        <dbReference type="Proteomes" id="UP000285961"/>
    </source>
</evidence>
<accession>A0A419F6H3</accession>
<dbReference type="AlphaFoldDB" id="A0A419F6H3"/>